<feature type="domain" description="RmlD-like substrate binding" evidence="3">
    <location>
        <begin position="5"/>
        <end position="143"/>
    </location>
</feature>
<comment type="pathway">
    <text evidence="2">Carbohydrate biosynthesis; dTDP-L-rhamnose biosynthesis.</text>
</comment>
<keyword evidence="2" id="KW-0560">Oxidoreductase</keyword>
<evidence type="ECO:0000256" key="2">
    <source>
        <dbReference type="RuleBase" id="RU364082"/>
    </source>
</evidence>
<dbReference type="InterPro" id="IPR036291">
    <property type="entry name" value="NAD(P)-bd_dom_sf"/>
</dbReference>
<dbReference type="Pfam" id="PF04321">
    <property type="entry name" value="RmlD_sub_bind"/>
    <property type="match status" value="1"/>
</dbReference>
<organism evidence="4 5">
    <name type="scientific">Lysinibacillus pakistanensis</name>
    <dbReference type="NCBI Taxonomy" id="759811"/>
    <lineage>
        <taxon>Bacteria</taxon>
        <taxon>Bacillati</taxon>
        <taxon>Bacillota</taxon>
        <taxon>Bacilli</taxon>
        <taxon>Bacillales</taxon>
        <taxon>Bacillaceae</taxon>
        <taxon>Lysinibacillus</taxon>
    </lineage>
</organism>
<accession>A0ABX6D662</accession>
<reference evidence="4 5" key="1">
    <citation type="submission" date="2019-11" db="EMBL/GenBank/DDBJ databases">
        <title>Whole Genome Sequencing and Comparative Genomic Analyses of Lysinibacillus pakistanensis LZH-9, a Halotolerant Strain with Excellent COD Removal Capability.</title>
        <authorList>
            <person name="Zhou H."/>
        </authorList>
    </citation>
    <scope>NUCLEOTIDE SEQUENCE [LARGE SCALE GENOMIC DNA]</scope>
    <source>
        <strain evidence="4 5">LZH-9</strain>
    </source>
</reference>
<dbReference type="EC" id="1.1.1.133" evidence="2"/>
<name>A0ABX6D662_9BACI</name>
<dbReference type="PANTHER" id="PTHR10491:SF4">
    <property type="entry name" value="METHIONINE ADENOSYLTRANSFERASE 2 SUBUNIT BETA"/>
    <property type="match status" value="1"/>
</dbReference>
<dbReference type="InterPro" id="IPR005913">
    <property type="entry name" value="dTDP_dehydrorham_reduct"/>
</dbReference>
<dbReference type="SUPFAM" id="SSF51735">
    <property type="entry name" value="NAD(P)-binding Rossmann-fold domains"/>
    <property type="match status" value="1"/>
</dbReference>
<evidence type="ECO:0000256" key="1">
    <source>
        <dbReference type="ARBA" id="ARBA00010944"/>
    </source>
</evidence>
<dbReference type="InterPro" id="IPR029903">
    <property type="entry name" value="RmlD-like-bd"/>
</dbReference>
<dbReference type="Gene3D" id="3.40.50.720">
    <property type="entry name" value="NAD(P)-binding Rossmann-like Domain"/>
    <property type="match status" value="1"/>
</dbReference>
<dbReference type="PANTHER" id="PTHR10491">
    <property type="entry name" value="DTDP-4-DEHYDRORHAMNOSE REDUCTASE"/>
    <property type="match status" value="1"/>
</dbReference>
<protein>
    <recommendedName>
        <fullName evidence="2">dTDP-4-dehydrorhamnose reductase</fullName>
        <ecNumber evidence="2">1.1.1.133</ecNumber>
    </recommendedName>
</protein>
<dbReference type="Gene3D" id="3.90.25.10">
    <property type="entry name" value="UDP-galactose 4-epimerase, domain 1"/>
    <property type="match status" value="1"/>
</dbReference>
<dbReference type="RefSeq" id="WP_369594625.1">
    <property type="nucleotide sequence ID" value="NZ_CP045835.1"/>
</dbReference>
<gene>
    <name evidence="4" type="ORF">GDS87_03475</name>
</gene>
<proteinExistence type="inferred from homology"/>
<evidence type="ECO:0000313" key="5">
    <source>
        <dbReference type="Proteomes" id="UP000373269"/>
    </source>
</evidence>
<comment type="function">
    <text evidence="2">Catalyzes the reduction of dTDP-6-deoxy-L-lyxo-4-hexulose to yield dTDP-L-rhamnose.</text>
</comment>
<evidence type="ECO:0000313" key="4">
    <source>
        <dbReference type="EMBL" id="QGG50057.1"/>
    </source>
</evidence>
<keyword evidence="5" id="KW-1185">Reference proteome</keyword>
<sequence length="293" mass="33472">MGKTKVLVLGANGMAGHVISLYLEDQSFEVHTITRRPYDIGKNHVIDVNDFDKLEVYIRTNSFNAIVNCIGILNEEAENKKYEAVKLNSLLSHFLVTITQDSDTRVIHLSTDCVFSGMKGNYCEDEFKDGRSFYDKSKALGEIVDDKNLTFRNSIIGPDLTNSGTGLFNWFMNQKGEISGYTHAIWNGVTTITLAKAIEQAIKENLIGLYQLVSKPINKYELLLLFNQVFKQGSLKIIEDSRIKVDKTLVNSRNDFSFIVPSQEEMIFEMKDWIEKHKELYLHYFSEELELNG</sequence>
<dbReference type="Proteomes" id="UP000373269">
    <property type="component" value="Chromosome"/>
</dbReference>
<comment type="similarity">
    <text evidence="1 2">Belongs to the dTDP-4-dehydrorhamnose reductase family.</text>
</comment>
<dbReference type="EMBL" id="CP045835">
    <property type="protein sequence ID" value="QGG50057.1"/>
    <property type="molecule type" value="Genomic_DNA"/>
</dbReference>
<keyword evidence="2" id="KW-0521">NADP</keyword>
<evidence type="ECO:0000259" key="3">
    <source>
        <dbReference type="Pfam" id="PF04321"/>
    </source>
</evidence>